<dbReference type="InterPro" id="IPR013324">
    <property type="entry name" value="RNA_pol_sigma_r3/r4-like"/>
</dbReference>
<evidence type="ECO:0000256" key="1">
    <source>
        <dbReference type="SAM" id="MobiDB-lite"/>
    </source>
</evidence>
<dbReference type="Pfam" id="PF04545">
    <property type="entry name" value="Sigma70_r4"/>
    <property type="match status" value="1"/>
</dbReference>
<keyword evidence="4" id="KW-1185">Reference proteome</keyword>
<accession>A0A8J2TVF5</accession>
<feature type="region of interest" description="Disordered" evidence="1">
    <location>
        <begin position="102"/>
        <end position="137"/>
    </location>
</feature>
<reference evidence="3" key="2">
    <citation type="submission" date="2020-09" db="EMBL/GenBank/DDBJ databases">
        <authorList>
            <person name="Sun Q."/>
            <person name="Zhou Y."/>
        </authorList>
    </citation>
    <scope>NUCLEOTIDE SEQUENCE</scope>
    <source>
        <strain evidence="3">CGMCC 1.12785</strain>
    </source>
</reference>
<dbReference type="CDD" id="cd06171">
    <property type="entry name" value="Sigma70_r4"/>
    <property type="match status" value="1"/>
</dbReference>
<dbReference type="Proteomes" id="UP000616114">
    <property type="component" value="Unassembled WGS sequence"/>
</dbReference>
<dbReference type="RefSeq" id="WP_268235161.1">
    <property type="nucleotide sequence ID" value="NZ_BMFY01000002.1"/>
</dbReference>
<sequence>MSPIGAAVPSSSESEPLLHSLMDHRDRSLVVPDPAHVVHAARMRYEFQITLEELLTYREQEVLGLRYGFHGEEYTLEAVGARFSVTRERIRQIQKQALEKLAAATTHQAADMPAPPEAGTNADRPSGTRESVGLAPS</sequence>
<dbReference type="InterPro" id="IPR050239">
    <property type="entry name" value="Sigma-70_RNA_pol_init_factors"/>
</dbReference>
<reference evidence="3" key="1">
    <citation type="journal article" date="2014" name="Int. J. Syst. Evol. Microbiol.">
        <title>Complete genome sequence of Corynebacterium casei LMG S-19264T (=DSM 44701T), isolated from a smear-ripened cheese.</title>
        <authorList>
            <consortium name="US DOE Joint Genome Institute (JGI-PGF)"/>
            <person name="Walter F."/>
            <person name="Albersmeier A."/>
            <person name="Kalinowski J."/>
            <person name="Ruckert C."/>
        </authorList>
    </citation>
    <scope>NUCLEOTIDE SEQUENCE</scope>
    <source>
        <strain evidence="3">CGMCC 1.12785</strain>
    </source>
</reference>
<comment type="caution">
    <text evidence="3">The sequence shown here is derived from an EMBL/GenBank/DDBJ whole genome shotgun (WGS) entry which is preliminary data.</text>
</comment>
<protein>
    <recommendedName>
        <fullName evidence="2">RNA polymerase sigma-70 region 4 domain-containing protein</fullName>
    </recommendedName>
</protein>
<evidence type="ECO:0000313" key="4">
    <source>
        <dbReference type="Proteomes" id="UP000616114"/>
    </source>
</evidence>
<proteinExistence type="predicted"/>
<dbReference type="InterPro" id="IPR007630">
    <property type="entry name" value="RNA_pol_sigma70_r4"/>
</dbReference>
<dbReference type="AlphaFoldDB" id="A0A8J2TVF5"/>
<evidence type="ECO:0000259" key="2">
    <source>
        <dbReference type="Pfam" id="PF04545"/>
    </source>
</evidence>
<dbReference type="SUPFAM" id="SSF88659">
    <property type="entry name" value="Sigma3 and sigma4 domains of RNA polymerase sigma factors"/>
    <property type="match status" value="1"/>
</dbReference>
<dbReference type="InterPro" id="IPR000943">
    <property type="entry name" value="RNA_pol_sigma70"/>
</dbReference>
<dbReference type="PANTHER" id="PTHR30603">
    <property type="entry name" value="RNA POLYMERASE SIGMA FACTOR RPO"/>
    <property type="match status" value="1"/>
</dbReference>
<dbReference type="Gene3D" id="1.10.10.10">
    <property type="entry name" value="Winged helix-like DNA-binding domain superfamily/Winged helix DNA-binding domain"/>
    <property type="match status" value="1"/>
</dbReference>
<dbReference type="InterPro" id="IPR036388">
    <property type="entry name" value="WH-like_DNA-bd_sf"/>
</dbReference>
<evidence type="ECO:0000313" key="3">
    <source>
        <dbReference type="EMBL" id="GGA04481.1"/>
    </source>
</evidence>
<dbReference type="PRINTS" id="PR00046">
    <property type="entry name" value="SIGMA70FCT"/>
</dbReference>
<organism evidence="3 4">
    <name type="scientific">Sediminivirga luteola</name>
    <dbReference type="NCBI Taxonomy" id="1774748"/>
    <lineage>
        <taxon>Bacteria</taxon>
        <taxon>Bacillati</taxon>
        <taxon>Actinomycetota</taxon>
        <taxon>Actinomycetes</taxon>
        <taxon>Micrococcales</taxon>
        <taxon>Brevibacteriaceae</taxon>
        <taxon>Sediminivirga</taxon>
    </lineage>
</organism>
<dbReference type="GO" id="GO:0006352">
    <property type="term" value="P:DNA-templated transcription initiation"/>
    <property type="evidence" value="ECO:0007669"/>
    <property type="project" value="InterPro"/>
</dbReference>
<dbReference type="PANTHER" id="PTHR30603:SF60">
    <property type="entry name" value="RNA POLYMERASE SIGMA FACTOR RPOD"/>
    <property type="match status" value="1"/>
</dbReference>
<dbReference type="GO" id="GO:0003700">
    <property type="term" value="F:DNA-binding transcription factor activity"/>
    <property type="evidence" value="ECO:0007669"/>
    <property type="project" value="InterPro"/>
</dbReference>
<gene>
    <name evidence="3" type="ORF">GCM10011333_03650</name>
</gene>
<name>A0A8J2TVF5_9MICO</name>
<feature type="domain" description="RNA polymerase sigma-70 region 4" evidence="2">
    <location>
        <begin position="55"/>
        <end position="101"/>
    </location>
</feature>
<dbReference type="EMBL" id="BMFY01000002">
    <property type="protein sequence ID" value="GGA04481.1"/>
    <property type="molecule type" value="Genomic_DNA"/>
</dbReference>